<comment type="caution">
    <text evidence="8">The sequence shown here is derived from an EMBL/GenBank/DDBJ whole genome shotgun (WGS) entry which is preliminary data.</text>
</comment>
<gene>
    <name evidence="8" type="ORF">IAA53_02085</name>
</gene>
<dbReference type="InterPro" id="IPR036388">
    <property type="entry name" value="WH-like_DNA-bd_sf"/>
</dbReference>
<evidence type="ECO:0000256" key="2">
    <source>
        <dbReference type="ARBA" id="ARBA00022969"/>
    </source>
</evidence>
<evidence type="ECO:0000256" key="5">
    <source>
        <dbReference type="ARBA" id="ARBA00023125"/>
    </source>
</evidence>
<dbReference type="NCBIfam" id="TIGR02937">
    <property type="entry name" value="sigma70-ECF"/>
    <property type="match status" value="1"/>
</dbReference>
<evidence type="ECO:0000256" key="4">
    <source>
        <dbReference type="ARBA" id="ARBA00023082"/>
    </source>
</evidence>
<evidence type="ECO:0000259" key="7">
    <source>
        <dbReference type="PROSITE" id="PS50943"/>
    </source>
</evidence>
<dbReference type="GO" id="GO:0003677">
    <property type="term" value="F:DNA binding"/>
    <property type="evidence" value="ECO:0007669"/>
    <property type="project" value="UniProtKB-KW"/>
</dbReference>
<reference evidence="8" key="1">
    <citation type="submission" date="2020-10" db="EMBL/GenBank/DDBJ databases">
        <authorList>
            <person name="Gilroy R."/>
        </authorList>
    </citation>
    <scope>NUCLEOTIDE SEQUENCE</scope>
    <source>
        <strain evidence="8">ChiBcec15-4380</strain>
    </source>
</reference>
<feature type="domain" description="HTH cro/C1-type" evidence="7">
    <location>
        <begin position="201"/>
        <end position="224"/>
    </location>
</feature>
<dbReference type="InterPro" id="IPR014322">
    <property type="entry name" value="RNA_pol_sigma-B/F/G"/>
</dbReference>
<dbReference type="GO" id="GO:0006352">
    <property type="term" value="P:DNA-templated transcription initiation"/>
    <property type="evidence" value="ECO:0007669"/>
    <property type="project" value="InterPro"/>
</dbReference>
<keyword evidence="4" id="KW-0731">Sigma factor</keyword>
<protein>
    <submittedName>
        <fullName evidence="8">SigB/SigF/SigG family RNA polymerase sigma factor</fullName>
    </submittedName>
</protein>
<dbReference type="Gene3D" id="1.10.10.10">
    <property type="entry name" value="Winged helix-like DNA-binding domain superfamily/Winged helix DNA-binding domain"/>
    <property type="match status" value="2"/>
</dbReference>
<dbReference type="InterPro" id="IPR007627">
    <property type="entry name" value="RNA_pol_sigma70_r2"/>
</dbReference>
<dbReference type="GO" id="GO:0016987">
    <property type="term" value="F:sigma factor activity"/>
    <property type="evidence" value="ECO:0007669"/>
    <property type="project" value="UniProtKB-KW"/>
</dbReference>
<keyword evidence="2" id="KW-0749">Sporulation</keyword>
<dbReference type="PRINTS" id="PR00046">
    <property type="entry name" value="SIGMA70FCT"/>
</dbReference>
<dbReference type="InterPro" id="IPR013325">
    <property type="entry name" value="RNA_pol_sigma_r2"/>
</dbReference>
<evidence type="ECO:0000256" key="3">
    <source>
        <dbReference type="ARBA" id="ARBA00023015"/>
    </source>
</evidence>
<evidence type="ECO:0000256" key="1">
    <source>
        <dbReference type="ARBA" id="ARBA00007788"/>
    </source>
</evidence>
<dbReference type="Pfam" id="PF04545">
    <property type="entry name" value="Sigma70_r4"/>
    <property type="match status" value="1"/>
</dbReference>
<dbReference type="PROSITE" id="PS50943">
    <property type="entry name" value="HTH_CROC1"/>
    <property type="match status" value="1"/>
</dbReference>
<dbReference type="PANTHER" id="PTHR30385">
    <property type="entry name" value="SIGMA FACTOR F FLAGELLAR"/>
    <property type="match status" value="1"/>
</dbReference>
<dbReference type="InterPro" id="IPR013324">
    <property type="entry name" value="RNA_pol_sigma_r3/r4-like"/>
</dbReference>
<dbReference type="CDD" id="cd06171">
    <property type="entry name" value="Sigma70_r4"/>
    <property type="match status" value="1"/>
</dbReference>
<name>A0A9D1DG92_9FIRM</name>
<dbReference type="NCBIfam" id="TIGR02980">
    <property type="entry name" value="SigBFG"/>
    <property type="match status" value="1"/>
</dbReference>
<comment type="similarity">
    <text evidence="1">Belongs to the sigma-70 factor family.</text>
</comment>
<dbReference type="SUPFAM" id="SSF88946">
    <property type="entry name" value="Sigma2 domain of RNA polymerase sigma factors"/>
    <property type="match status" value="1"/>
</dbReference>
<proteinExistence type="inferred from homology"/>
<dbReference type="InterPro" id="IPR007624">
    <property type="entry name" value="RNA_pol_sigma70_r3"/>
</dbReference>
<dbReference type="InterPro" id="IPR001387">
    <property type="entry name" value="Cro/C1-type_HTH"/>
</dbReference>
<keyword evidence="6" id="KW-0804">Transcription</keyword>
<evidence type="ECO:0000256" key="6">
    <source>
        <dbReference type="ARBA" id="ARBA00023163"/>
    </source>
</evidence>
<keyword evidence="5" id="KW-0238">DNA-binding</keyword>
<sequence length="239" mass="26688">MSACLETLLEKAQQGDRDAREQLVVDNSGLVWSIARRFYGRGVDPDDLYQLGCLGFLKAIDGFDLSYGTQFSTYAVPKIAGEIRRFLRDDGAVKVSRSVKERSASIKMARARLTAQWNREPTLSELAEALDLTVEEIAAAETATAATESIQRESGEEGFTLEHILTDGFMEEQLIERIALKEAIGKLPDREKTVIGLRYYRGLTQEKTAKILGVSQVQVSRIEKKALQALRTYFYADSP</sequence>
<evidence type="ECO:0000313" key="9">
    <source>
        <dbReference type="Proteomes" id="UP000824239"/>
    </source>
</evidence>
<accession>A0A9D1DG92</accession>
<dbReference type="GO" id="GO:0030435">
    <property type="term" value="P:sporulation resulting in formation of a cellular spore"/>
    <property type="evidence" value="ECO:0007669"/>
    <property type="project" value="UniProtKB-KW"/>
</dbReference>
<organism evidence="8 9">
    <name type="scientific">Candidatus Avoscillospira avicola</name>
    <dbReference type="NCBI Taxonomy" id="2840706"/>
    <lineage>
        <taxon>Bacteria</taxon>
        <taxon>Bacillati</taxon>
        <taxon>Bacillota</taxon>
        <taxon>Clostridia</taxon>
        <taxon>Eubacteriales</taxon>
        <taxon>Oscillospiraceae</taxon>
        <taxon>Oscillospiraceae incertae sedis</taxon>
        <taxon>Candidatus Avoscillospira</taxon>
    </lineage>
</organism>
<dbReference type="InterPro" id="IPR007630">
    <property type="entry name" value="RNA_pol_sigma70_r4"/>
</dbReference>
<dbReference type="AlphaFoldDB" id="A0A9D1DG92"/>
<keyword evidence="3" id="KW-0805">Transcription regulation</keyword>
<dbReference type="InterPro" id="IPR000943">
    <property type="entry name" value="RNA_pol_sigma70"/>
</dbReference>
<dbReference type="EMBL" id="DVHE01000014">
    <property type="protein sequence ID" value="HIR50071.1"/>
    <property type="molecule type" value="Genomic_DNA"/>
</dbReference>
<dbReference type="Gene3D" id="1.20.120.1810">
    <property type="match status" value="1"/>
</dbReference>
<dbReference type="Pfam" id="PF04542">
    <property type="entry name" value="Sigma70_r2"/>
    <property type="match status" value="1"/>
</dbReference>
<reference evidence="8" key="2">
    <citation type="journal article" date="2021" name="PeerJ">
        <title>Extensive microbial diversity within the chicken gut microbiome revealed by metagenomics and culture.</title>
        <authorList>
            <person name="Gilroy R."/>
            <person name="Ravi A."/>
            <person name="Getino M."/>
            <person name="Pursley I."/>
            <person name="Horton D.L."/>
            <person name="Alikhan N.F."/>
            <person name="Baker D."/>
            <person name="Gharbi K."/>
            <person name="Hall N."/>
            <person name="Watson M."/>
            <person name="Adriaenssens E.M."/>
            <person name="Foster-Nyarko E."/>
            <person name="Jarju S."/>
            <person name="Secka A."/>
            <person name="Antonio M."/>
            <person name="Oren A."/>
            <person name="Chaudhuri R.R."/>
            <person name="La Ragione R."/>
            <person name="Hildebrand F."/>
            <person name="Pallen M.J."/>
        </authorList>
    </citation>
    <scope>NUCLEOTIDE SEQUENCE</scope>
    <source>
        <strain evidence="8">ChiBcec15-4380</strain>
    </source>
</reference>
<evidence type="ECO:0000313" key="8">
    <source>
        <dbReference type="EMBL" id="HIR50071.1"/>
    </source>
</evidence>
<dbReference type="Proteomes" id="UP000824239">
    <property type="component" value="Unassembled WGS sequence"/>
</dbReference>
<dbReference type="Pfam" id="PF04539">
    <property type="entry name" value="Sigma70_r3"/>
    <property type="match status" value="1"/>
</dbReference>
<dbReference type="InterPro" id="IPR014284">
    <property type="entry name" value="RNA_pol_sigma-70_dom"/>
</dbReference>
<dbReference type="SUPFAM" id="SSF88659">
    <property type="entry name" value="Sigma3 and sigma4 domains of RNA polymerase sigma factors"/>
    <property type="match status" value="2"/>
</dbReference>